<reference evidence="1 2" key="1">
    <citation type="journal article" date="2018" name="PLoS Genet.">
        <title>Population sequencing reveals clonal diversity and ancestral inbreeding in the grapevine cultivar Chardonnay.</title>
        <authorList>
            <person name="Roach M.J."/>
            <person name="Johnson D.L."/>
            <person name="Bohlmann J."/>
            <person name="van Vuuren H.J."/>
            <person name="Jones S.J."/>
            <person name="Pretorius I.S."/>
            <person name="Schmidt S.A."/>
            <person name="Borneman A.R."/>
        </authorList>
    </citation>
    <scope>NUCLEOTIDE SEQUENCE [LARGE SCALE GENOMIC DNA]</scope>
    <source>
        <strain evidence="2">cv. Chardonnay</strain>
        <tissue evidence="1">Leaf</tissue>
    </source>
</reference>
<sequence>MLERVSLRVEKIQKNFLWGRDSLEKKSHLVQWDIAYKEKFDRGLSIRKLSILNKALLEKWLWRFASKNESLWKRVIVKKYEEVEGG</sequence>
<dbReference type="AlphaFoldDB" id="A0A438EJY4"/>
<gene>
    <name evidence="1" type="ORF">CK203_089211</name>
</gene>
<name>A0A438EJY4_VITVI</name>
<accession>A0A438EJY4</accession>
<dbReference type="EMBL" id="QGNW01001259">
    <property type="protein sequence ID" value="RVW47992.1"/>
    <property type="molecule type" value="Genomic_DNA"/>
</dbReference>
<evidence type="ECO:0000313" key="1">
    <source>
        <dbReference type="EMBL" id="RVW47992.1"/>
    </source>
</evidence>
<dbReference type="Proteomes" id="UP000288805">
    <property type="component" value="Unassembled WGS sequence"/>
</dbReference>
<comment type="caution">
    <text evidence="1">The sequence shown here is derived from an EMBL/GenBank/DDBJ whole genome shotgun (WGS) entry which is preliminary data.</text>
</comment>
<organism evidence="1 2">
    <name type="scientific">Vitis vinifera</name>
    <name type="common">Grape</name>
    <dbReference type="NCBI Taxonomy" id="29760"/>
    <lineage>
        <taxon>Eukaryota</taxon>
        <taxon>Viridiplantae</taxon>
        <taxon>Streptophyta</taxon>
        <taxon>Embryophyta</taxon>
        <taxon>Tracheophyta</taxon>
        <taxon>Spermatophyta</taxon>
        <taxon>Magnoliopsida</taxon>
        <taxon>eudicotyledons</taxon>
        <taxon>Gunneridae</taxon>
        <taxon>Pentapetalae</taxon>
        <taxon>rosids</taxon>
        <taxon>Vitales</taxon>
        <taxon>Vitaceae</taxon>
        <taxon>Viteae</taxon>
        <taxon>Vitis</taxon>
    </lineage>
</organism>
<protein>
    <submittedName>
        <fullName evidence="1">Uncharacterized protein</fullName>
    </submittedName>
</protein>
<proteinExistence type="predicted"/>
<evidence type="ECO:0000313" key="2">
    <source>
        <dbReference type="Proteomes" id="UP000288805"/>
    </source>
</evidence>